<reference evidence="1" key="2">
    <citation type="journal article" date="2015" name="Fish Shellfish Immunol.">
        <title>Early steps in the European eel (Anguilla anguilla)-Vibrio vulnificus interaction in the gills: Role of the RtxA13 toxin.</title>
        <authorList>
            <person name="Callol A."/>
            <person name="Pajuelo D."/>
            <person name="Ebbesson L."/>
            <person name="Teles M."/>
            <person name="MacKenzie S."/>
            <person name="Amaro C."/>
        </authorList>
    </citation>
    <scope>NUCLEOTIDE SEQUENCE</scope>
</reference>
<accession>A0A0E9VCH7</accession>
<name>A0A0E9VCH7_ANGAN</name>
<protein>
    <submittedName>
        <fullName evidence="1">Uncharacterized protein</fullName>
    </submittedName>
</protein>
<organism evidence="1">
    <name type="scientific">Anguilla anguilla</name>
    <name type="common">European freshwater eel</name>
    <name type="synonym">Muraena anguilla</name>
    <dbReference type="NCBI Taxonomy" id="7936"/>
    <lineage>
        <taxon>Eukaryota</taxon>
        <taxon>Metazoa</taxon>
        <taxon>Chordata</taxon>
        <taxon>Craniata</taxon>
        <taxon>Vertebrata</taxon>
        <taxon>Euteleostomi</taxon>
        <taxon>Actinopterygii</taxon>
        <taxon>Neopterygii</taxon>
        <taxon>Teleostei</taxon>
        <taxon>Anguilliformes</taxon>
        <taxon>Anguillidae</taxon>
        <taxon>Anguilla</taxon>
    </lineage>
</organism>
<reference evidence="1" key="1">
    <citation type="submission" date="2014-11" db="EMBL/GenBank/DDBJ databases">
        <authorList>
            <person name="Amaro Gonzalez C."/>
        </authorList>
    </citation>
    <scope>NUCLEOTIDE SEQUENCE</scope>
</reference>
<proteinExistence type="predicted"/>
<dbReference type="EMBL" id="GBXM01033392">
    <property type="protein sequence ID" value="JAH75185.1"/>
    <property type="molecule type" value="Transcribed_RNA"/>
</dbReference>
<evidence type="ECO:0000313" key="1">
    <source>
        <dbReference type="EMBL" id="JAH75185.1"/>
    </source>
</evidence>
<sequence length="29" mass="3280">MYLSPAGDHMTICASKRERHVKGLFNAFV</sequence>
<dbReference type="AlphaFoldDB" id="A0A0E9VCH7"/>